<dbReference type="GO" id="GO:0005886">
    <property type="term" value="C:plasma membrane"/>
    <property type="evidence" value="ECO:0007669"/>
    <property type="project" value="UniProtKB-SubCell"/>
</dbReference>
<keyword evidence="3 9" id="KW-0813">Transport</keyword>
<dbReference type="RefSeq" id="WP_014555301.1">
    <property type="nucleotide sequence ID" value="NC_017459.1"/>
</dbReference>
<feature type="domain" description="ABC transmembrane type-1" evidence="10">
    <location>
        <begin position="63"/>
        <end position="262"/>
    </location>
</feature>
<feature type="transmembrane region" description="Helical" evidence="9">
    <location>
        <begin position="199"/>
        <end position="224"/>
    </location>
</feature>
<name>G0LK19_HALWC</name>
<dbReference type="InterPro" id="IPR035906">
    <property type="entry name" value="MetI-like_sf"/>
</dbReference>
<dbReference type="GO" id="GO:0055085">
    <property type="term" value="P:transmembrane transport"/>
    <property type="evidence" value="ECO:0007669"/>
    <property type="project" value="InterPro"/>
</dbReference>
<dbReference type="Pfam" id="PF00528">
    <property type="entry name" value="BPD_transp_1"/>
    <property type="match status" value="1"/>
</dbReference>
<keyword evidence="5" id="KW-0500">Molybdenum</keyword>
<keyword evidence="8 9" id="KW-0472">Membrane</keyword>
<dbReference type="KEGG" id="hwc:Hqrw_1499"/>
<gene>
    <name evidence="11" type="ordered locus">Hqrw_1499</name>
</gene>
<evidence type="ECO:0000256" key="5">
    <source>
        <dbReference type="ARBA" id="ARBA00022505"/>
    </source>
</evidence>
<comment type="subcellular location">
    <subcellularLocation>
        <location evidence="1 9">Cell membrane</location>
        <topology evidence="1 9">Multi-pass membrane protein</topology>
    </subcellularLocation>
</comment>
<feature type="transmembrane region" description="Helical" evidence="9">
    <location>
        <begin position="20"/>
        <end position="43"/>
    </location>
</feature>
<evidence type="ECO:0000256" key="7">
    <source>
        <dbReference type="ARBA" id="ARBA00022989"/>
    </source>
</evidence>
<sequence length="271" mass="28756">MPPSQTNTTSKLSSLQRDWLSIALSLGGVLLLYYSIPLVSLLLSVQPTTIFAELANPAVQRAIVTSVFGASLSTFLATVLGLPLAYWLARRKTIWQQVTLGFVVLPLVLPPTVSGVVLLTVIGPTTLLGDVASVSGISLTRSLAGVVLAQTFVASPFVVVTAKAAIERVDETLEHASRALGESRLQTTRKITLPLAGPGILAGVTLAFARAMGEFGATMMLAYYPRTMPVQIWVSFVSAGVERAYPVAIILLAVALISLIVLHTIAHNPWT</sequence>
<feature type="transmembrane region" description="Helical" evidence="9">
    <location>
        <begin position="142"/>
        <end position="162"/>
    </location>
</feature>
<keyword evidence="4" id="KW-1003">Cell membrane</keyword>
<dbReference type="OrthoDB" id="11163at2157"/>
<evidence type="ECO:0000256" key="3">
    <source>
        <dbReference type="ARBA" id="ARBA00022448"/>
    </source>
</evidence>
<reference evidence="11 12" key="1">
    <citation type="journal article" date="2011" name="PLoS ONE">
        <title>Haloquadratum walsbyi: limited diversity in a global pond.</title>
        <authorList>
            <person name="Dyall-Smith M."/>
            <person name="Pfeiffer F."/>
            <person name="Klee K."/>
            <person name="Palm P."/>
            <person name="Gross K."/>
            <person name="Schuster S.C."/>
            <person name="Rampp M."/>
            <person name="Oesterhelt D."/>
        </authorList>
    </citation>
    <scope>NUCLEOTIDE SEQUENCE [LARGE SCALE GENOMIC DNA]</scope>
    <source>
        <strain evidence="12">DSM 16854 / JCM 12705 / C23</strain>
    </source>
</reference>
<dbReference type="PANTHER" id="PTHR30183:SF3">
    <property type="entry name" value="MOLYBDENUM TRANSPORT SYSTEM PERMEASE PROTEIN MODB"/>
    <property type="match status" value="1"/>
</dbReference>
<dbReference type="SUPFAM" id="SSF161098">
    <property type="entry name" value="MetI-like"/>
    <property type="match status" value="1"/>
</dbReference>
<evidence type="ECO:0000256" key="4">
    <source>
        <dbReference type="ARBA" id="ARBA00022475"/>
    </source>
</evidence>
<keyword evidence="6 9" id="KW-0812">Transmembrane</keyword>
<dbReference type="Proteomes" id="UP000007954">
    <property type="component" value="Chromosome"/>
</dbReference>
<accession>G0LK19</accession>
<comment type="similarity">
    <text evidence="2 9">Belongs to the binding-protein-dependent transport system permease family.</text>
</comment>
<evidence type="ECO:0000256" key="1">
    <source>
        <dbReference type="ARBA" id="ARBA00004651"/>
    </source>
</evidence>
<evidence type="ECO:0000313" key="12">
    <source>
        <dbReference type="Proteomes" id="UP000007954"/>
    </source>
</evidence>
<dbReference type="AlphaFoldDB" id="G0LK19"/>
<evidence type="ECO:0000256" key="9">
    <source>
        <dbReference type="RuleBase" id="RU363032"/>
    </source>
</evidence>
<dbReference type="HOGENOM" id="CLU_016047_14_1_2"/>
<dbReference type="PANTHER" id="PTHR30183">
    <property type="entry name" value="MOLYBDENUM TRANSPORT SYSTEM PERMEASE PROTEIN MODB"/>
    <property type="match status" value="1"/>
</dbReference>
<feature type="transmembrane region" description="Helical" evidence="9">
    <location>
        <begin position="100"/>
        <end position="122"/>
    </location>
</feature>
<evidence type="ECO:0000256" key="2">
    <source>
        <dbReference type="ARBA" id="ARBA00009306"/>
    </source>
</evidence>
<dbReference type="EMBL" id="FR746099">
    <property type="protein sequence ID" value="CCC39445.1"/>
    <property type="molecule type" value="Genomic_DNA"/>
</dbReference>
<keyword evidence="7 9" id="KW-1133">Transmembrane helix</keyword>
<evidence type="ECO:0000313" key="11">
    <source>
        <dbReference type="EMBL" id="CCC39445.1"/>
    </source>
</evidence>
<evidence type="ECO:0000256" key="8">
    <source>
        <dbReference type="ARBA" id="ARBA00023136"/>
    </source>
</evidence>
<dbReference type="InterPro" id="IPR000515">
    <property type="entry name" value="MetI-like"/>
</dbReference>
<dbReference type="GeneID" id="12446164"/>
<organism evidence="11 12">
    <name type="scientific">Haloquadratum walsbyi (strain DSM 16854 / JCM 12705 / C23)</name>
    <dbReference type="NCBI Taxonomy" id="768065"/>
    <lineage>
        <taxon>Archaea</taxon>
        <taxon>Methanobacteriati</taxon>
        <taxon>Methanobacteriota</taxon>
        <taxon>Stenosarchaea group</taxon>
        <taxon>Halobacteria</taxon>
        <taxon>Halobacteriales</taxon>
        <taxon>Haloferacaceae</taxon>
        <taxon>Haloquadratum</taxon>
    </lineage>
</organism>
<feature type="transmembrane region" description="Helical" evidence="9">
    <location>
        <begin position="63"/>
        <end position="88"/>
    </location>
</feature>
<proteinExistence type="inferred from homology"/>
<dbReference type="CDD" id="cd06261">
    <property type="entry name" value="TM_PBP2"/>
    <property type="match status" value="1"/>
</dbReference>
<dbReference type="PROSITE" id="PS50928">
    <property type="entry name" value="ABC_TM1"/>
    <property type="match status" value="1"/>
</dbReference>
<evidence type="ECO:0000256" key="6">
    <source>
        <dbReference type="ARBA" id="ARBA00022692"/>
    </source>
</evidence>
<protein>
    <submittedName>
        <fullName evidence="11">ABC-type transport system permease protein (Probable substrate sulfate/thiosulfate/molybdate)</fullName>
    </submittedName>
</protein>
<evidence type="ECO:0000259" key="10">
    <source>
        <dbReference type="PROSITE" id="PS50928"/>
    </source>
</evidence>
<feature type="transmembrane region" description="Helical" evidence="9">
    <location>
        <begin position="244"/>
        <end position="266"/>
    </location>
</feature>
<dbReference type="Gene3D" id="1.10.3720.10">
    <property type="entry name" value="MetI-like"/>
    <property type="match status" value="1"/>
</dbReference>